<evidence type="ECO:0000259" key="5">
    <source>
        <dbReference type="SMART" id="SM00967"/>
    </source>
</evidence>
<dbReference type="Gene3D" id="3.30.1330.30">
    <property type="match status" value="1"/>
</dbReference>
<dbReference type="SUPFAM" id="SSF55315">
    <property type="entry name" value="L30e-like"/>
    <property type="match status" value="1"/>
</dbReference>
<dbReference type="InterPro" id="IPR001537">
    <property type="entry name" value="SpoU_MeTrfase"/>
</dbReference>
<keyword evidence="2" id="KW-0489">Methyltransferase</keyword>
<gene>
    <name evidence="6" type="primary">rlmB</name>
    <name evidence="6" type="ORF">HXK00_01360</name>
</gene>
<evidence type="ECO:0000256" key="1">
    <source>
        <dbReference type="ARBA" id="ARBA00007228"/>
    </source>
</evidence>
<dbReference type="Proteomes" id="UP000757900">
    <property type="component" value="Unassembled WGS sequence"/>
</dbReference>
<dbReference type="GO" id="GO:0032259">
    <property type="term" value="P:methylation"/>
    <property type="evidence" value="ECO:0007669"/>
    <property type="project" value="UniProtKB-KW"/>
</dbReference>
<dbReference type="InterPro" id="IPR013123">
    <property type="entry name" value="SpoU_subst-bd"/>
</dbReference>
<dbReference type="GO" id="GO:0006396">
    <property type="term" value="P:RNA processing"/>
    <property type="evidence" value="ECO:0007669"/>
    <property type="project" value="InterPro"/>
</dbReference>
<feature type="compositionally biased region" description="Basic and acidic residues" evidence="4">
    <location>
        <begin position="21"/>
        <end position="32"/>
    </location>
</feature>
<evidence type="ECO:0000256" key="4">
    <source>
        <dbReference type="SAM" id="MobiDB-lite"/>
    </source>
</evidence>
<evidence type="ECO:0000313" key="6">
    <source>
        <dbReference type="EMBL" id="MBF0934274.1"/>
    </source>
</evidence>
<evidence type="ECO:0000256" key="2">
    <source>
        <dbReference type="ARBA" id="ARBA00022603"/>
    </source>
</evidence>
<dbReference type="RefSeq" id="WP_303766070.1">
    <property type="nucleotide sequence ID" value="NZ_CAJPUI010000011.1"/>
</dbReference>
<dbReference type="Gene3D" id="3.40.1280.10">
    <property type="match status" value="1"/>
</dbReference>
<proteinExistence type="inferred from homology"/>
<dbReference type="Pfam" id="PF00588">
    <property type="entry name" value="SpoU_methylase"/>
    <property type="match status" value="1"/>
</dbReference>
<dbReference type="SUPFAM" id="SSF75217">
    <property type="entry name" value="alpha/beta knot"/>
    <property type="match status" value="1"/>
</dbReference>
<dbReference type="PANTHER" id="PTHR46429">
    <property type="entry name" value="23S RRNA (GUANOSINE-2'-O-)-METHYLTRANSFERASE RLMB"/>
    <property type="match status" value="1"/>
</dbReference>
<dbReference type="CDD" id="cd18103">
    <property type="entry name" value="SpoU-like_RlmB"/>
    <property type="match status" value="1"/>
</dbReference>
<reference evidence="6" key="1">
    <citation type="submission" date="2020-04" db="EMBL/GenBank/DDBJ databases">
        <title>Deep metagenomics examines the oral microbiome during advanced dental caries in children, revealing novel taxa and co-occurrences with host molecules.</title>
        <authorList>
            <person name="Baker J.L."/>
            <person name="Morton J.T."/>
            <person name="Dinis M."/>
            <person name="Alvarez R."/>
            <person name="Tran N.C."/>
            <person name="Knight R."/>
            <person name="Edlund A."/>
        </authorList>
    </citation>
    <scope>NUCLEOTIDE SEQUENCE</scope>
    <source>
        <strain evidence="6">JCVI_23_bin.16</strain>
    </source>
</reference>
<comment type="caution">
    <text evidence="6">The sequence shown here is derived from an EMBL/GenBank/DDBJ whole genome shotgun (WGS) entry which is preliminary data.</text>
</comment>
<dbReference type="InterPro" id="IPR004441">
    <property type="entry name" value="rRNA_MeTrfase_TrmH"/>
</dbReference>
<dbReference type="AlphaFoldDB" id="A0A929MS60"/>
<feature type="compositionally biased region" description="Basic residues" evidence="4">
    <location>
        <begin position="8"/>
        <end position="20"/>
    </location>
</feature>
<dbReference type="FunFam" id="3.40.1280.10:FF:000008">
    <property type="entry name" value="Group 3 RNA methyltransferase TrmH"/>
    <property type="match status" value="1"/>
</dbReference>
<feature type="region of interest" description="Disordered" evidence="4">
    <location>
        <begin position="1"/>
        <end position="34"/>
    </location>
</feature>
<feature type="domain" description="RNA 2-O ribose methyltransferase substrate binding" evidence="5">
    <location>
        <begin position="42"/>
        <end position="117"/>
    </location>
</feature>
<dbReference type="GO" id="GO:0008173">
    <property type="term" value="F:RNA methyltransferase activity"/>
    <property type="evidence" value="ECO:0007669"/>
    <property type="project" value="InterPro"/>
</dbReference>
<dbReference type="GO" id="GO:0005829">
    <property type="term" value="C:cytosol"/>
    <property type="evidence" value="ECO:0007669"/>
    <property type="project" value="TreeGrafter"/>
</dbReference>
<dbReference type="EMBL" id="JABZFV010000009">
    <property type="protein sequence ID" value="MBF0934274.1"/>
    <property type="molecule type" value="Genomic_DNA"/>
</dbReference>
<keyword evidence="3" id="KW-0808">Transferase</keyword>
<accession>A0A929MS60</accession>
<dbReference type="InterPro" id="IPR029064">
    <property type="entry name" value="Ribosomal_eL30-like_sf"/>
</dbReference>
<dbReference type="SMART" id="SM00967">
    <property type="entry name" value="SpoU_sub_bind"/>
    <property type="match status" value="1"/>
</dbReference>
<evidence type="ECO:0000313" key="7">
    <source>
        <dbReference type="Proteomes" id="UP000757900"/>
    </source>
</evidence>
<dbReference type="NCBIfam" id="TIGR00186">
    <property type="entry name" value="rRNA_methyl_3"/>
    <property type="match status" value="1"/>
</dbReference>
<name>A0A929MS60_ABIDE</name>
<dbReference type="GO" id="GO:0003723">
    <property type="term" value="F:RNA binding"/>
    <property type="evidence" value="ECO:0007669"/>
    <property type="project" value="InterPro"/>
</dbReference>
<comment type="similarity">
    <text evidence="1">Belongs to the class IV-like SAM-binding methyltransferase superfamily. RNA methyltransferase TrmH family.</text>
</comment>
<dbReference type="InterPro" id="IPR029028">
    <property type="entry name" value="Alpha/beta_knot_MTases"/>
</dbReference>
<dbReference type="InterPro" id="IPR029026">
    <property type="entry name" value="tRNA_m1G_MTases_N"/>
</dbReference>
<dbReference type="PANTHER" id="PTHR46429:SF1">
    <property type="entry name" value="23S RRNA (GUANOSINE-2'-O-)-METHYLTRANSFERASE RLMB"/>
    <property type="match status" value="1"/>
</dbReference>
<protein>
    <submittedName>
        <fullName evidence="6">23S rRNA (Guanosine(2251)-2'-O)-methyltransferase RlmB</fullName>
    </submittedName>
</protein>
<organism evidence="6 7">
    <name type="scientific">Abiotrophia defectiva</name>
    <name type="common">Streptococcus defectivus</name>
    <dbReference type="NCBI Taxonomy" id="46125"/>
    <lineage>
        <taxon>Bacteria</taxon>
        <taxon>Bacillati</taxon>
        <taxon>Bacillota</taxon>
        <taxon>Bacilli</taxon>
        <taxon>Lactobacillales</taxon>
        <taxon>Aerococcaceae</taxon>
        <taxon>Abiotrophia</taxon>
    </lineage>
</organism>
<evidence type="ECO:0000256" key="3">
    <source>
        <dbReference type="ARBA" id="ARBA00022679"/>
    </source>
</evidence>
<sequence>MKYDTSRSRKSTGKRQTHKKKYDETTDKKIENNPDVSSQEEIIFGKHAVMETLKKNKGINKLFYQKGLADSKISSIIELVKNHGGIFQEVPKSKLDELTQGANHQGLVLTVPPFDYQTIEDCLALAESKGQPPFLLILDGIEDPHNLGSILRTADAFGVHGIIIPKRRAVGLTGIVAKTSTGAIEHVPVVRVANIAQTIELLQNQGIWVFATDMAGEDVRQWNSQGPLAIVIGNEGQGVSPLVKQKADGIVTIPMVGHVQSLNASVAAGVLVYEVARHRMN</sequence>
<dbReference type="Pfam" id="PF08032">
    <property type="entry name" value="SpoU_sub_bind"/>
    <property type="match status" value="1"/>
</dbReference>